<sequence>MAQLNAQGQPYEDETPEPDAPAPAAAAQESGDALDDLLAEIDGSLQVNAEQFVRSFVQKGGQ</sequence>
<comment type="similarity">
    <text evidence="2">Belongs to the prokaryotic ubiquitin-like protein family.</text>
</comment>
<reference evidence="7" key="1">
    <citation type="submission" date="2016-10" db="EMBL/GenBank/DDBJ databases">
        <authorList>
            <person name="Varghese N."/>
        </authorList>
    </citation>
    <scope>NUCLEOTIDE SEQUENCE [LARGE SCALE GENOMIC DNA]</scope>
    <source>
        <strain evidence="7">DSM 24868</strain>
    </source>
</reference>
<dbReference type="GO" id="GO:0031386">
    <property type="term" value="F:protein tag activity"/>
    <property type="evidence" value="ECO:0007669"/>
    <property type="project" value="InterPro"/>
</dbReference>
<name>A0A1H6TGF1_9MICO</name>
<gene>
    <name evidence="6" type="ORF">SAMN05421637_0016</name>
</gene>
<evidence type="ECO:0000256" key="2">
    <source>
        <dbReference type="ARBA" id="ARBA00010616"/>
    </source>
</evidence>
<dbReference type="GO" id="GO:0010498">
    <property type="term" value="P:proteasomal protein catabolic process"/>
    <property type="evidence" value="ECO:0007669"/>
    <property type="project" value="InterPro"/>
</dbReference>
<dbReference type="InterPro" id="IPR008515">
    <property type="entry name" value="Ubiquitin-like_Pup"/>
</dbReference>
<organism evidence="6 7">
    <name type="scientific">Demequina mangrovi</name>
    <dbReference type="NCBI Taxonomy" id="1043493"/>
    <lineage>
        <taxon>Bacteria</taxon>
        <taxon>Bacillati</taxon>
        <taxon>Actinomycetota</taxon>
        <taxon>Actinomycetes</taxon>
        <taxon>Micrococcales</taxon>
        <taxon>Demequinaceae</taxon>
        <taxon>Demequina</taxon>
    </lineage>
</organism>
<proteinExistence type="inferred from homology"/>
<dbReference type="UniPathway" id="UPA00997"/>
<comment type="pathway">
    <text evidence="1">Protein degradation; proteasomal Pup-dependent pathway.</text>
</comment>
<dbReference type="Proteomes" id="UP000183315">
    <property type="component" value="Unassembled WGS sequence"/>
</dbReference>
<dbReference type="EMBL" id="FNZI01000001">
    <property type="protein sequence ID" value="SEI79091.1"/>
    <property type="molecule type" value="Genomic_DNA"/>
</dbReference>
<evidence type="ECO:0000313" key="7">
    <source>
        <dbReference type="Proteomes" id="UP000183315"/>
    </source>
</evidence>
<evidence type="ECO:0000256" key="1">
    <source>
        <dbReference type="ARBA" id="ARBA00004707"/>
    </source>
</evidence>
<evidence type="ECO:0000256" key="5">
    <source>
        <dbReference type="SAM" id="MobiDB-lite"/>
    </source>
</evidence>
<protein>
    <recommendedName>
        <fullName evidence="3">Prokaryotic ubiquitin-like protein Pup</fullName>
    </recommendedName>
    <alternativeName>
        <fullName evidence="4">Bacterial ubiquitin-like modifier</fullName>
    </alternativeName>
</protein>
<evidence type="ECO:0000256" key="3">
    <source>
        <dbReference type="ARBA" id="ARBA00016748"/>
    </source>
</evidence>
<keyword evidence="7" id="KW-1185">Reference proteome</keyword>
<accession>A0A1H6TGF1</accession>
<dbReference type="RefSeq" id="WP_042212415.1">
    <property type="nucleotide sequence ID" value="NZ_BBLU01000001.1"/>
</dbReference>
<dbReference type="GO" id="GO:0070628">
    <property type="term" value="F:proteasome binding"/>
    <property type="evidence" value="ECO:0007669"/>
    <property type="project" value="InterPro"/>
</dbReference>
<dbReference type="NCBIfam" id="TIGR03687">
    <property type="entry name" value="pupylate_cterm"/>
    <property type="match status" value="1"/>
</dbReference>
<evidence type="ECO:0000313" key="6">
    <source>
        <dbReference type="EMBL" id="SEI79091.1"/>
    </source>
</evidence>
<evidence type="ECO:0000256" key="4">
    <source>
        <dbReference type="ARBA" id="ARBA00032321"/>
    </source>
</evidence>
<dbReference type="GO" id="GO:0070490">
    <property type="term" value="P:protein pupylation"/>
    <property type="evidence" value="ECO:0007669"/>
    <property type="project" value="InterPro"/>
</dbReference>
<dbReference type="GO" id="GO:0019941">
    <property type="term" value="P:modification-dependent protein catabolic process"/>
    <property type="evidence" value="ECO:0007669"/>
    <property type="project" value="InterPro"/>
</dbReference>
<feature type="compositionally biased region" description="Low complexity" evidence="5">
    <location>
        <begin position="22"/>
        <end position="31"/>
    </location>
</feature>
<dbReference type="Pfam" id="PF05639">
    <property type="entry name" value="Pup"/>
    <property type="match status" value="1"/>
</dbReference>
<dbReference type="STRING" id="1043493.SAMN05421637_0016"/>
<dbReference type="AlphaFoldDB" id="A0A1H6TGF1"/>
<feature type="region of interest" description="Disordered" evidence="5">
    <location>
        <begin position="1"/>
        <end position="33"/>
    </location>
</feature>